<dbReference type="InterPro" id="IPR034732">
    <property type="entry name" value="EPHD"/>
</dbReference>
<evidence type="ECO:0000259" key="8">
    <source>
        <dbReference type="PROSITE" id="PS50016"/>
    </source>
</evidence>
<evidence type="ECO:0000256" key="6">
    <source>
        <dbReference type="PROSITE-ProRule" id="PRU00146"/>
    </source>
</evidence>
<protein>
    <submittedName>
        <fullName evidence="10">PHD finger protein rhinoceros</fullName>
    </submittedName>
</protein>
<feature type="region of interest" description="Disordered" evidence="7">
    <location>
        <begin position="980"/>
        <end position="1000"/>
    </location>
</feature>
<reference evidence="10" key="2">
    <citation type="submission" date="2023-04" db="EMBL/GenBank/DDBJ databases">
        <authorList>
            <person name="Bu L."/>
            <person name="Lu L."/>
            <person name="Laidemitt M.R."/>
            <person name="Zhang S.M."/>
            <person name="Mutuku M."/>
            <person name="Mkoji G."/>
            <person name="Steinauer M."/>
            <person name="Loker E.S."/>
        </authorList>
    </citation>
    <scope>NUCLEOTIDE SEQUENCE</scope>
    <source>
        <strain evidence="10">KasaAsao</strain>
        <tissue evidence="10">Whole Snail</tissue>
    </source>
</reference>
<dbReference type="EMBL" id="JASAOG010000034">
    <property type="protein sequence ID" value="KAK0060728.1"/>
    <property type="molecule type" value="Genomic_DNA"/>
</dbReference>
<evidence type="ECO:0000313" key="11">
    <source>
        <dbReference type="Proteomes" id="UP001233172"/>
    </source>
</evidence>
<feature type="compositionally biased region" description="Basic and acidic residues" evidence="7">
    <location>
        <begin position="82"/>
        <end position="100"/>
    </location>
</feature>
<feature type="compositionally biased region" description="Basic and acidic residues" evidence="7">
    <location>
        <begin position="482"/>
        <end position="493"/>
    </location>
</feature>
<dbReference type="Pfam" id="PF13832">
    <property type="entry name" value="zf-HC5HC2H_2"/>
    <property type="match status" value="1"/>
</dbReference>
<dbReference type="Pfam" id="PF10513">
    <property type="entry name" value="EPL1"/>
    <property type="match status" value="1"/>
</dbReference>
<dbReference type="InterPro" id="IPR019542">
    <property type="entry name" value="Enhancer_polycomb-like_N"/>
</dbReference>
<name>A0AAD8BV34_BIOPF</name>
<dbReference type="PROSITE" id="PS51805">
    <property type="entry name" value="EPHD"/>
    <property type="match status" value="1"/>
</dbReference>
<feature type="region of interest" description="Disordered" evidence="7">
    <location>
        <begin position="878"/>
        <end position="914"/>
    </location>
</feature>
<evidence type="ECO:0000256" key="7">
    <source>
        <dbReference type="SAM" id="MobiDB-lite"/>
    </source>
</evidence>
<reference evidence="10" key="1">
    <citation type="journal article" date="2023" name="PLoS Negl. Trop. Dis.">
        <title>A genome sequence for Biomphalaria pfeifferi, the major vector snail for the human-infecting parasite Schistosoma mansoni.</title>
        <authorList>
            <person name="Bu L."/>
            <person name="Lu L."/>
            <person name="Laidemitt M.R."/>
            <person name="Zhang S.M."/>
            <person name="Mutuku M."/>
            <person name="Mkoji G."/>
            <person name="Steinauer M."/>
            <person name="Loker E.S."/>
        </authorList>
    </citation>
    <scope>NUCLEOTIDE SEQUENCE</scope>
    <source>
        <strain evidence="10">KasaAsao</strain>
    </source>
</reference>
<feature type="compositionally biased region" description="Polar residues" evidence="7">
    <location>
        <begin position="1107"/>
        <end position="1118"/>
    </location>
</feature>
<evidence type="ECO:0000256" key="4">
    <source>
        <dbReference type="ARBA" id="ARBA00022833"/>
    </source>
</evidence>
<feature type="compositionally biased region" description="Polar residues" evidence="7">
    <location>
        <begin position="1677"/>
        <end position="1688"/>
    </location>
</feature>
<comment type="similarity">
    <text evidence="5">Belongs to the JADE family.</text>
</comment>
<keyword evidence="2" id="KW-0677">Repeat</keyword>
<keyword evidence="4" id="KW-0862">Zinc</keyword>
<dbReference type="FunFam" id="3.30.40.10:FF:000004">
    <property type="entry name" value="Jade family PHD finger 2"/>
    <property type="match status" value="1"/>
</dbReference>
<feature type="region of interest" description="Disordered" evidence="7">
    <location>
        <begin position="1036"/>
        <end position="1055"/>
    </location>
</feature>
<feature type="region of interest" description="Disordered" evidence="7">
    <location>
        <begin position="74"/>
        <end position="125"/>
    </location>
</feature>
<feature type="region of interest" description="Disordered" evidence="7">
    <location>
        <begin position="680"/>
        <end position="731"/>
    </location>
</feature>
<feature type="compositionally biased region" description="Low complexity" evidence="7">
    <location>
        <begin position="714"/>
        <end position="725"/>
    </location>
</feature>
<dbReference type="CDD" id="cd15671">
    <property type="entry name" value="ePHD_JADE"/>
    <property type="match status" value="1"/>
</dbReference>
<dbReference type="Pfam" id="PF13831">
    <property type="entry name" value="PHD_2"/>
    <property type="match status" value="1"/>
</dbReference>
<feature type="region of interest" description="Disordered" evidence="7">
    <location>
        <begin position="479"/>
        <end position="508"/>
    </location>
</feature>
<dbReference type="PANTHER" id="PTHR13793:SF160">
    <property type="entry name" value="PHD FINGER PROTEIN RHINOCEROS"/>
    <property type="match status" value="1"/>
</dbReference>
<dbReference type="GO" id="GO:0008270">
    <property type="term" value="F:zinc ion binding"/>
    <property type="evidence" value="ECO:0007669"/>
    <property type="project" value="UniProtKB-KW"/>
</dbReference>
<dbReference type="Proteomes" id="UP001233172">
    <property type="component" value="Unassembled WGS sequence"/>
</dbReference>
<feature type="compositionally biased region" description="Polar residues" evidence="7">
    <location>
        <begin position="1127"/>
        <end position="1140"/>
    </location>
</feature>
<dbReference type="FunFam" id="3.30.40.10:FF:000030">
    <property type="entry name" value="Protein Jade-1 isoform 1"/>
    <property type="match status" value="1"/>
</dbReference>
<feature type="compositionally biased region" description="Basic residues" evidence="7">
    <location>
        <begin position="898"/>
        <end position="914"/>
    </location>
</feature>
<dbReference type="PROSITE" id="PS01359">
    <property type="entry name" value="ZF_PHD_1"/>
    <property type="match status" value="1"/>
</dbReference>
<feature type="domain" description="PHD-type" evidence="8">
    <location>
        <begin position="309"/>
        <end position="359"/>
    </location>
</feature>
<comment type="caution">
    <text evidence="10">The sequence shown here is derived from an EMBL/GenBank/DDBJ whole genome shotgun (WGS) entry which is preliminary data.</text>
</comment>
<evidence type="ECO:0000256" key="2">
    <source>
        <dbReference type="ARBA" id="ARBA00022737"/>
    </source>
</evidence>
<evidence type="ECO:0000256" key="1">
    <source>
        <dbReference type="ARBA" id="ARBA00022723"/>
    </source>
</evidence>
<proteinExistence type="inferred from homology"/>
<keyword evidence="3 6" id="KW-0863">Zinc-finger</keyword>
<keyword evidence="11" id="KW-1185">Reference proteome</keyword>
<feature type="compositionally biased region" description="Basic and acidic residues" evidence="7">
    <location>
        <begin position="1362"/>
        <end position="1371"/>
    </location>
</feature>
<feature type="region of interest" description="Disordered" evidence="7">
    <location>
        <begin position="1107"/>
        <end position="1140"/>
    </location>
</feature>
<dbReference type="InterPro" id="IPR019786">
    <property type="entry name" value="Zinc_finger_PHD-type_CS"/>
</dbReference>
<evidence type="ECO:0000256" key="5">
    <source>
        <dbReference type="ARBA" id="ARBA00038371"/>
    </source>
</evidence>
<feature type="region of interest" description="Disordered" evidence="7">
    <location>
        <begin position="1316"/>
        <end position="1421"/>
    </location>
</feature>
<feature type="compositionally biased region" description="Polar residues" evidence="7">
    <location>
        <begin position="1560"/>
        <end position="1588"/>
    </location>
</feature>
<dbReference type="PANTHER" id="PTHR13793">
    <property type="entry name" value="PHD FINGER PROTEINS"/>
    <property type="match status" value="1"/>
</dbReference>
<dbReference type="PROSITE" id="PS50016">
    <property type="entry name" value="ZF_PHD_2"/>
    <property type="match status" value="1"/>
</dbReference>
<feature type="region of interest" description="Disordered" evidence="7">
    <location>
        <begin position="1560"/>
        <end position="1593"/>
    </location>
</feature>
<evidence type="ECO:0000256" key="3">
    <source>
        <dbReference type="ARBA" id="ARBA00022771"/>
    </source>
</evidence>
<dbReference type="Gene3D" id="3.30.40.10">
    <property type="entry name" value="Zinc/RING finger domain, C3HC4 (zinc finger)"/>
    <property type="match status" value="2"/>
</dbReference>
<dbReference type="SMART" id="SM00249">
    <property type="entry name" value="PHD"/>
    <property type="match status" value="2"/>
</dbReference>
<dbReference type="InterPro" id="IPR011011">
    <property type="entry name" value="Znf_FYVE_PHD"/>
</dbReference>
<dbReference type="InterPro" id="IPR050701">
    <property type="entry name" value="Histone_Mod_Regulator"/>
</dbReference>
<accession>A0AAD8BV34</accession>
<feature type="region of interest" description="Disordered" evidence="7">
    <location>
        <begin position="1637"/>
        <end position="1704"/>
    </location>
</feature>
<gene>
    <name evidence="10" type="ORF">Bpfe_009916</name>
</gene>
<evidence type="ECO:0000259" key="9">
    <source>
        <dbReference type="PROSITE" id="PS51805"/>
    </source>
</evidence>
<organism evidence="10 11">
    <name type="scientific">Biomphalaria pfeifferi</name>
    <name type="common">Bloodfluke planorb</name>
    <name type="synonym">Freshwater snail</name>
    <dbReference type="NCBI Taxonomy" id="112525"/>
    <lineage>
        <taxon>Eukaryota</taxon>
        <taxon>Metazoa</taxon>
        <taxon>Spiralia</taxon>
        <taxon>Lophotrochozoa</taxon>
        <taxon>Mollusca</taxon>
        <taxon>Gastropoda</taxon>
        <taxon>Heterobranchia</taxon>
        <taxon>Euthyneura</taxon>
        <taxon>Panpulmonata</taxon>
        <taxon>Hygrophila</taxon>
        <taxon>Lymnaeoidea</taxon>
        <taxon>Planorbidae</taxon>
        <taxon>Biomphalaria</taxon>
    </lineage>
</organism>
<dbReference type="SUPFAM" id="SSF57903">
    <property type="entry name" value="FYVE/PHD zinc finger"/>
    <property type="match status" value="1"/>
</dbReference>
<dbReference type="InterPro" id="IPR001965">
    <property type="entry name" value="Znf_PHD"/>
</dbReference>
<sequence>MNFMILALGLEIGDTCSRDFGRNSPSWRQTYHSIVLENEFSVEYNFSPESWHYFCVRTHLTTERLKAPTTMPLTKGCKKNTGKRDDSPETGVCKKDKYSSDEDEQPAMRKGKAQSCKMTKQGKISKRSPNIITKATGPNTSHNKPAELFRKDLISAMKMADTEILFESEYFVISDPWRQEWEKGVQVPVNEEEIPPIAIRDMRKNAKTGDFKLPPRKYLHEKIDDTYQAGIHELTGMQDLAEQIVRYDLDDQDVTWLELVNDDREEMGLQLINEWNMERMIEELENQCYIKTNALKKTEEGLGIEYDEDVACDVCHMLESEDTNEMVFCDGCDICVHQACYGIQTIPEGSWLCRICALGIKPMCLLCPKRGGAMKSTKSGTKWTHVSCALWIPEVSIGCPEKMEPVTKISNIPPSRWALVCSLCKERVGACIQCSVKQCKTAFHVTCGFAHNLDMRTIVDESDEADGIHLRAYCPKHTKNRNASDCESPKKEEDALDTESEMEVTKKRQEKLQQIEEDFFNLVDVKEIADKFYIPEEAVDIVTEYWKLKRRANNNKPLITPKMEEEDRMQKQQQDSLSARMKMFVHLRQDLERARNLCYMISKREKTKRQFFKLKESVFLSQVRVLTDPDLNLSAREAEKIRQEYNFDSIYSNYGMLSPRNSKQPRENLFNLHNLKTPKDYIEEDRESSESDKNVASSQSNLGKEVKVRTSRPSSDSTSSSTLKNKSSDNHRENLFSVDSFNIMSDSALESSEDEFRSNTHSAQMSRLGKVKLKEMEEQPEDDVPAVIKTVPVSPPKKNFVATCDLSKKLSLFLQSKTKMQQQQHQHEKNHLERLEQVLHVDVGQSEMEDVFTSDTNTDLLSPVDQQRNLFDHFGMKSKQFLSPPDTAQAQSTSPSSHKQHKKYKKRKHKLSPPKIKKLRLVMSPPDQSTAGVTIKSEISPTDDELAIKLTSPDNNRESLEVAVKSEVSYLITPCPKKRGRKKKIKQESEVMENSPLKLSPTPRVDVDSVYPTLDGDIYVPTGKILVTERTIVLNDPKEDEKSRPRSKLRLKKQADSPVKGLASYMVVKEGEGEDLPKACDHSKPKHVTDEKNIFDRVMDTTPLRLESTSVSSPSATRKMSDDKTDIVNNKKSFGSRKSPNTIDDSVLGLVNSKHEEKHEDNVETLIGSVNSKHKEKPDNKLQTFKSKHKKKLDSKLTITSKHQDKLQAKLKLETTKKSKKLKRKLEPVKEIKEEPSTNLVNKNTNCSVSDDVIKQNCSKNLRTRIHDTEKTKIPGTIDVSPSQKLFRNTTEEKPVEIKEEEGSITKVTRRSLKKNELTATGLSHEKTTPLLTVKTETPHDSEAPLGKTEGNNGYNIRAKHKVLERNRDLENGETSDENSTPKHSPSKILRSPRSRKSLPTDIKIKEEVDMSPKNVADDSNSGVKLAQLPNKPHLNALLEASKLMVKVDKNTGEQLKKRLKLRGRWSTSNGTRKDRHQSTLDSFVTRTSMSNVFSKMEAAHQEVNGKSSCFSTFIKSDLSPLLLSPSLSQNISPVPDPGFGSSLKSGNLANSIFGSHTSRGSLNNYSVPRTSDSQPQSKTPDNKTTNEPLPVFGDLDKLTRQLSFEDISENSIVNKTNLEIVKTPSKCDLSALSEDKLDGHRSYRSQSPPSSEGSVTSCKISKTDPGLTTPRRITRSCVTEESDSPSTRLRKRDPLIKAPQFRL</sequence>
<dbReference type="InterPro" id="IPR013083">
    <property type="entry name" value="Znf_RING/FYVE/PHD"/>
</dbReference>
<dbReference type="GO" id="GO:0006357">
    <property type="term" value="P:regulation of transcription by RNA polymerase II"/>
    <property type="evidence" value="ECO:0007669"/>
    <property type="project" value="TreeGrafter"/>
</dbReference>
<feature type="compositionally biased region" description="Polar residues" evidence="7">
    <location>
        <begin position="1645"/>
        <end position="1661"/>
    </location>
</feature>
<keyword evidence="1" id="KW-0479">Metal-binding</keyword>
<dbReference type="CDD" id="cd15492">
    <property type="entry name" value="PHD_BRPF_JADE_like"/>
    <property type="match status" value="1"/>
</dbReference>
<feature type="domain" description="PHD-type" evidence="9">
    <location>
        <begin position="361"/>
        <end position="478"/>
    </location>
</feature>
<evidence type="ECO:0000313" key="10">
    <source>
        <dbReference type="EMBL" id="KAK0060728.1"/>
    </source>
</evidence>
<dbReference type="InterPro" id="IPR019787">
    <property type="entry name" value="Znf_PHD-finger"/>
</dbReference>